<dbReference type="InterPro" id="IPR002925">
    <property type="entry name" value="Dienelactn_hydro"/>
</dbReference>
<dbReference type="EMBL" id="CP011125">
    <property type="protein sequence ID" value="AKF11324.1"/>
    <property type="molecule type" value="Genomic_DNA"/>
</dbReference>
<proteinExistence type="predicted"/>
<protein>
    <submittedName>
        <fullName evidence="2">Dienelactone hydrolase family</fullName>
    </submittedName>
</protein>
<dbReference type="AlphaFoldDB" id="A0A0F6SHZ9"/>
<dbReference type="Proteomes" id="UP000034883">
    <property type="component" value="Chromosome"/>
</dbReference>
<organism evidence="2 3">
    <name type="scientific">Sandaracinus amylolyticus</name>
    <dbReference type="NCBI Taxonomy" id="927083"/>
    <lineage>
        <taxon>Bacteria</taxon>
        <taxon>Pseudomonadati</taxon>
        <taxon>Myxococcota</taxon>
        <taxon>Polyangia</taxon>
        <taxon>Polyangiales</taxon>
        <taxon>Sandaracinaceae</taxon>
        <taxon>Sandaracinus</taxon>
    </lineage>
</organism>
<name>A0A0F6SHZ9_9BACT</name>
<dbReference type="InterPro" id="IPR051049">
    <property type="entry name" value="Dienelactone_hydrolase-like"/>
</dbReference>
<dbReference type="SUPFAM" id="SSF53474">
    <property type="entry name" value="alpha/beta-Hydrolases"/>
    <property type="match status" value="1"/>
</dbReference>
<dbReference type="InterPro" id="IPR029058">
    <property type="entry name" value="AB_hydrolase_fold"/>
</dbReference>
<dbReference type="GO" id="GO:0016787">
    <property type="term" value="F:hydrolase activity"/>
    <property type="evidence" value="ECO:0007669"/>
    <property type="project" value="UniProtKB-KW"/>
</dbReference>
<dbReference type="PANTHER" id="PTHR46623:SF7">
    <property type="entry name" value="CARBOXYMETHYLENEBUTENOLIDASE"/>
    <property type="match status" value="1"/>
</dbReference>
<feature type="domain" description="Dienelactone hydrolase" evidence="1">
    <location>
        <begin position="15"/>
        <end position="234"/>
    </location>
</feature>
<dbReference type="RefSeq" id="WP_053238201.1">
    <property type="nucleotide sequence ID" value="NZ_CP011125.1"/>
</dbReference>
<keyword evidence="3" id="KW-1185">Reference proteome</keyword>
<gene>
    <name evidence="2" type="ORF">DB32_008473</name>
</gene>
<evidence type="ECO:0000313" key="2">
    <source>
        <dbReference type="EMBL" id="AKF11324.1"/>
    </source>
</evidence>
<dbReference type="PANTHER" id="PTHR46623">
    <property type="entry name" value="CARBOXYMETHYLENEBUTENOLIDASE-RELATED"/>
    <property type="match status" value="1"/>
</dbReference>
<dbReference type="Gene3D" id="3.40.50.1820">
    <property type="entry name" value="alpha/beta hydrolase"/>
    <property type="match status" value="1"/>
</dbReference>
<sequence>MQIDVTFSCDDGHAMRAVLTMPDSTSGRRLPALVMVYELLGLTDEMKRVARDLASEGWIVLIPDILDRGARPLCIARALRAISKGEGQAVDDLEAARRWLAARPEVDPDRMGVIGFCLGGGFALLLAMNGKYKVAAPFYGEAPDPMPRSCPVVASYGARDTTFARFAPKLQKNLATLGVPHDVKVYPDAGHSFFTHTPRGVLGYLGRIGPLHAEHHEESARDARARVVAFFREHLEGEGARRDAAANDDLA</sequence>
<dbReference type="OrthoDB" id="9787933at2"/>
<keyword evidence="2" id="KW-0378">Hydrolase</keyword>
<accession>A0A0F6SHZ9</accession>
<dbReference type="Pfam" id="PF01738">
    <property type="entry name" value="DLH"/>
    <property type="match status" value="1"/>
</dbReference>
<evidence type="ECO:0000259" key="1">
    <source>
        <dbReference type="Pfam" id="PF01738"/>
    </source>
</evidence>
<evidence type="ECO:0000313" key="3">
    <source>
        <dbReference type="Proteomes" id="UP000034883"/>
    </source>
</evidence>
<dbReference type="KEGG" id="samy:DB32_008473"/>
<dbReference type="STRING" id="927083.DB32_008473"/>
<reference evidence="2 3" key="1">
    <citation type="submission" date="2015-03" db="EMBL/GenBank/DDBJ databases">
        <title>Genome assembly of Sandaracinus amylolyticus DSM 53668.</title>
        <authorList>
            <person name="Sharma G."/>
            <person name="Subramanian S."/>
        </authorList>
    </citation>
    <scope>NUCLEOTIDE SEQUENCE [LARGE SCALE GENOMIC DNA]</scope>
    <source>
        <strain evidence="2 3">DSM 53668</strain>
    </source>
</reference>